<gene>
    <name evidence="1" type="ORF">LEP1GSC104_0070</name>
</gene>
<protein>
    <submittedName>
        <fullName evidence="1">Uncharacterized protein</fullName>
    </submittedName>
</protein>
<proteinExistence type="predicted"/>
<dbReference type="EMBL" id="AHNQ02000050">
    <property type="protein sequence ID" value="EKO23276.1"/>
    <property type="molecule type" value="Genomic_DNA"/>
</dbReference>
<reference evidence="1 2" key="1">
    <citation type="submission" date="2012-09" db="EMBL/GenBank/DDBJ databases">
        <authorList>
            <person name="Harkins D.M."/>
            <person name="Durkin A.S."/>
            <person name="Brinkac L.M."/>
            <person name="Selengut J.D."/>
            <person name="Sanka R."/>
            <person name="DePew J."/>
            <person name="Purushe J."/>
            <person name="Chanthongthip A."/>
            <person name="Lattana O."/>
            <person name="Phetsouvanh R."/>
            <person name="Newton P.N."/>
            <person name="Vinetz J.M."/>
            <person name="Sutton G.G."/>
            <person name="Nelson W.C."/>
            <person name="Fouts D.E."/>
        </authorList>
    </citation>
    <scope>NUCLEOTIDE SEQUENCE [LARGE SCALE GENOMIC DNA]</scope>
    <source>
        <strain evidence="1 2">UI 12621</strain>
    </source>
</reference>
<sequence length="37" mass="4538">MFRLRIFQNHGFFYAEFTLIYSKENKVRLFSKCAANF</sequence>
<organism evidence="1 2">
    <name type="scientific">Leptospira interrogans str. UI 12621</name>
    <dbReference type="NCBI Taxonomy" id="1049937"/>
    <lineage>
        <taxon>Bacteria</taxon>
        <taxon>Pseudomonadati</taxon>
        <taxon>Spirochaetota</taxon>
        <taxon>Spirochaetia</taxon>
        <taxon>Leptospirales</taxon>
        <taxon>Leptospiraceae</taxon>
        <taxon>Leptospira</taxon>
    </lineage>
</organism>
<name>A0A0F6H4Y9_LEPIR</name>
<dbReference type="Proteomes" id="UP000006324">
    <property type="component" value="Unassembled WGS sequence"/>
</dbReference>
<accession>A0A0F6H4Y9</accession>
<dbReference type="AlphaFoldDB" id="A0A0F6H4Y9"/>
<evidence type="ECO:0000313" key="2">
    <source>
        <dbReference type="Proteomes" id="UP000006324"/>
    </source>
</evidence>
<evidence type="ECO:0000313" key="1">
    <source>
        <dbReference type="EMBL" id="EKO23276.1"/>
    </source>
</evidence>
<comment type="caution">
    <text evidence="1">The sequence shown here is derived from an EMBL/GenBank/DDBJ whole genome shotgun (WGS) entry which is preliminary data.</text>
</comment>